<sequence>MGNLVVMALKEINRTINWIDQEIRRQETGTPNEFAGKMSMSVRMLFFYLDMMRNLGADITYCKRRMTFEYAKTGHFINGTKWVED</sequence>
<name>A0ABS5JY33_9BACT</name>
<dbReference type="Proteomes" id="UP000708576">
    <property type="component" value="Unassembled WGS sequence"/>
</dbReference>
<organism evidence="1 2">
    <name type="scientific">Carboxylicivirga linearis</name>
    <dbReference type="NCBI Taxonomy" id="1628157"/>
    <lineage>
        <taxon>Bacteria</taxon>
        <taxon>Pseudomonadati</taxon>
        <taxon>Bacteroidota</taxon>
        <taxon>Bacteroidia</taxon>
        <taxon>Marinilabiliales</taxon>
        <taxon>Marinilabiliaceae</taxon>
        <taxon>Carboxylicivirga</taxon>
    </lineage>
</organism>
<gene>
    <name evidence="1" type="ORF">KEM10_15780</name>
</gene>
<proteinExistence type="predicted"/>
<accession>A0ABS5JY33</accession>
<keyword evidence="2" id="KW-1185">Reference proteome</keyword>
<evidence type="ECO:0000313" key="1">
    <source>
        <dbReference type="EMBL" id="MBS2099754.1"/>
    </source>
</evidence>
<protein>
    <submittedName>
        <fullName evidence="1">Uncharacterized protein</fullName>
    </submittedName>
</protein>
<dbReference type="EMBL" id="JAGUCO010000014">
    <property type="protein sequence ID" value="MBS2099754.1"/>
    <property type="molecule type" value="Genomic_DNA"/>
</dbReference>
<evidence type="ECO:0000313" key="2">
    <source>
        <dbReference type="Proteomes" id="UP000708576"/>
    </source>
</evidence>
<comment type="caution">
    <text evidence="1">The sequence shown here is derived from an EMBL/GenBank/DDBJ whole genome shotgun (WGS) entry which is preliminary data.</text>
</comment>
<reference evidence="1 2" key="1">
    <citation type="journal article" date="2015" name="Int. J. Syst. Evol. Microbiol.">
        <title>Carboxylicivirga linearis sp. nov., isolated from a sea cucumber culture pond.</title>
        <authorList>
            <person name="Wang F.Q."/>
            <person name="Zhou Y.X."/>
            <person name="Lin X.Z."/>
            <person name="Chen G.J."/>
            <person name="Du Z.J."/>
        </authorList>
    </citation>
    <scope>NUCLEOTIDE SEQUENCE [LARGE SCALE GENOMIC DNA]</scope>
    <source>
        <strain evidence="1 2">FB218</strain>
    </source>
</reference>
<dbReference type="RefSeq" id="WP_212216997.1">
    <property type="nucleotide sequence ID" value="NZ_JAGUCO010000014.1"/>
</dbReference>